<evidence type="ECO:0000256" key="10">
    <source>
        <dbReference type="HAMAP-Rule" id="MF_00051"/>
    </source>
</evidence>
<dbReference type="GO" id="GO:0035999">
    <property type="term" value="P:tetrahydrofolate interconversion"/>
    <property type="evidence" value="ECO:0007669"/>
    <property type="project" value="UniProtKB-UniRule"/>
</dbReference>
<dbReference type="EC" id="2.1.2.1" evidence="10"/>
<evidence type="ECO:0000256" key="3">
    <source>
        <dbReference type="ARBA" id="ARBA00006376"/>
    </source>
</evidence>
<dbReference type="PANTHER" id="PTHR11680:SF35">
    <property type="entry name" value="SERINE HYDROXYMETHYLTRANSFERASE 1"/>
    <property type="match status" value="1"/>
</dbReference>
<dbReference type="HAMAP" id="MF_00051">
    <property type="entry name" value="SHMT"/>
    <property type="match status" value="1"/>
</dbReference>
<proteinExistence type="inferred from homology"/>
<comment type="subcellular location">
    <subcellularLocation>
        <location evidence="2 10">Cytoplasm</location>
    </subcellularLocation>
</comment>
<dbReference type="InterPro" id="IPR015422">
    <property type="entry name" value="PyrdxlP-dep_Trfase_small"/>
</dbReference>
<feature type="binding site" evidence="10">
    <location>
        <begin position="130"/>
        <end position="132"/>
    </location>
    <ligand>
        <name>(6S)-5,6,7,8-tetrahydrofolate</name>
        <dbReference type="ChEBI" id="CHEBI:57453"/>
    </ligand>
</feature>
<keyword evidence="7 10" id="KW-0808">Transferase</keyword>
<dbReference type="GO" id="GO:0042803">
    <property type="term" value="F:protein homodimerization activity"/>
    <property type="evidence" value="ECO:0007669"/>
    <property type="project" value="UniProtKB-ARBA"/>
</dbReference>
<evidence type="ECO:0000256" key="8">
    <source>
        <dbReference type="ARBA" id="ARBA00022898"/>
    </source>
</evidence>
<dbReference type="SUPFAM" id="SSF53383">
    <property type="entry name" value="PLP-dependent transferases"/>
    <property type="match status" value="1"/>
</dbReference>
<dbReference type="Pfam" id="PF00464">
    <property type="entry name" value="SHMT"/>
    <property type="match status" value="1"/>
</dbReference>
<feature type="binding site" evidence="10">
    <location>
        <position position="250"/>
    </location>
    <ligand>
        <name>(6S)-5,6,7,8-tetrahydrofolate</name>
        <dbReference type="ChEBI" id="CHEBI:57453"/>
    </ligand>
</feature>
<evidence type="ECO:0000256" key="11">
    <source>
        <dbReference type="PIRSR" id="PIRSR000412-50"/>
    </source>
</evidence>
<dbReference type="InterPro" id="IPR015424">
    <property type="entry name" value="PyrdxlP-dep_Trfase"/>
</dbReference>
<evidence type="ECO:0000256" key="7">
    <source>
        <dbReference type="ARBA" id="ARBA00022679"/>
    </source>
</evidence>
<evidence type="ECO:0000256" key="6">
    <source>
        <dbReference type="ARBA" id="ARBA00022563"/>
    </source>
</evidence>
<evidence type="ECO:0000256" key="1">
    <source>
        <dbReference type="ARBA" id="ARBA00001933"/>
    </source>
</evidence>
<dbReference type="Proteomes" id="UP000052955">
    <property type="component" value="Unassembled WGS sequence"/>
</dbReference>
<dbReference type="GO" id="GO:0005829">
    <property type="term" value="C:cytosol"/>
    <property type="evidence" value="ECO:0007669"/>
    <property type="project" value="TreeGrafter"/>
</dbReference>
<evidence type="ECO:0000313" key="14">
    <source>
        <dbReference type="Proteomes" id="UP000052955"/>
    </source>
</evidence>
<comment type="function">
    <text evidence="9">Catalyzes the reversible interconversion of serine and glycine with tetrahydrofolate (THF) serving as the one-carbon carrier. This reaction serves as the major source of one-carbon groups required for the biosynthesis of purines, thymidylate, methionine, and other important biomolecules. Also exhibits THF-independent aldolase activity toward beta-hydroxyamino acids, producing glycine and aldehydes, via a retro-aldol mechanism. Thus, is able to catalyze the cleavage of L-allo-threonine.</text>
</comment>
<dbReference type="InterPro" id="IPR001085">
    <property type="entry name" value="Ser_HO-MeTrfase"/>
</dbReference>
<comment type="similarity">
    <text evidence="3 10">Belongs to the SHMT family.</text>
</comment>
<feature type="site" description="Plays an important role in substrate specificity" evidence="10">
    <location>
        <position position="234"/>
    </location>
</feature>
<gene>
    <name evidence="10" type="primary">glyA</name>
    <name evidence="13" type="ORF">ABR55_05095</name>
</gene>
<sequence length="420" mass="44509">MSETFYGPDFTLLTSQDPDIAAVLLSELKRQQTNLQLIASENFTSRAVLAALGSTLSNKYAEGYPGKRYYGGCEEVDKAEYLAIDRAKSLFGAEHANVQPHSGASANVAVYQAFTKPGDTVLAMSLAHGGHLTHGSPVNFSGKWFNIESYGVRQDNELIDYDELRDQAIRTKPKMICSGATAYPSLVDFAKIREICDEVGAIMWVDAAHFIGLVAGKAIPSPVPYADVVSFTTHKVLRGPRGGMILAKAEHAAAIDKAVFPGMQGGPIMSAVAGKAIALAECATPAYQRYAKDVIVNAKALAAGLEAEGMRAVSGGTETHLALMDIRSTGVTGKVADERCGAAGIVMNKNSIPYDPEKPGITSGIRVGSPATTTQGMGVTEMKQIATLISRAIKTDDASVHAAIKSEVHALTARFPIYQA</sequence>
<evidence type="ECO:0000256" key="4">
    <source>
        <dbReference type="ARBA" id="ARBA00011738"/>
    </source>
</evidence>
<dbReference type="UniPathway" id="UPA00193"/>
<comment type="caution">
    <text evidence="13">The sequence shown here is derived from an EMBL/GenBank/DDBJ whole genome shotgun (WGS) entry which is preliminary data.</text>
</comment>
<evidence type="ECO:0000256" key="5">
    <source>
        <dbReference type="ARBA" id="ARBA00022490"/>
    </source>
</evidence>
<accession>A0A0R2PGH8</accession>
<dbReference type="AlphaFoldDB" id="A0A0R2PGH8"/>
<feature type="modified residue" description="N6-(pyridoxal phosphate)lysine" evidence="10 11">
    <location>
        <position position="235"/>
    </location>
</feature>
<keyword evidence="13" id="KW-0489">Methyltransferase</keyword>
<dbReference type="PANTHER" id="PTHR11680">
    <property type="entry name" value="SERINE HYDROXYMETHYLTRANSFERASE"/>
    <property type="match status" value="1"/>
</dbReference>
<keyword evidence="5 10" id="KW-0963">Cytoplasm</keyword>
<evidence type="ECO:0000313" key="13">
    <source>
        <dbReference type="EMBL" id="KRO37145.1"/>
    </source>
</evidence>
<dbReference type="PIRSF" id="PIRSF000412">
    <property type="entry name" value="SHMT"/>
    <property type="match status" value="1"/>
</dbReference>
<dbReference type="GO" id="GO:0008168">
    <property type="term" value="F:methyltransferase activity"/>
    <property type="evidence" value="ECO:0007669"/>
    <property type="project" value="UniProtKB-KW"/>
</dbReference>
<dbReference type="GO" id="GO:0030170">
    <property type="term" value="F:pyridoxal phosphate binding"/>
    <property type="evidence" value="ECO:0007669"/>
    <property type="project" value="UniProtKB-UniRule"/>
</dbReference>
<dbReference type="CDD" id="cd00378">
    <property type="entry name" value="SHMT"/>
    <property type="match status" value="1"/>
</dbReference>
<feature type="domain" description="Serine hydroxymethyltransferase-like" evidence="12">
    <location>
        <begin position="14"/>
        <end position="389"/>
    </location>
</feature>
<reference evidence="13 14" key="1">
    <citation type="submission" date="2015-10" db="EMBL/GenBank/DDBJ databases">
        <title>Metagenome-Assembled Genomes uncover a global brackish microbiome.</title>
        <authorList>
            <person name="Hugerth L.W."/>
            <person name="Larsson J."/>
            <person name="Alneberg J."/>
            <person name="Lindh M.V."/>
            <person name="Legrand C."/>
            <person name="Pinhassi J."/>
            <person name="Andersson A.F."/>
        </authorList>
    </citation>
    <scope>NUCLEOTIDE SEQUENCE [LARGE SCALE GENOMIC DNA]</scope>
    <source>
        <strain evidence="13">BACL15 MAG-120823-bin78</strain>
    </source>
</reference>
<feature type="binding site" evidence="10">
    <location>
        <position position="126"/>
    </location>
    <ligand>
        <name>(6S)-5,6,7,8-tetrahydrofolate</name>
        <dbReference type="ChEBI" id="CHEBI:57453"/>
    </ligand>
</feature>
<dbReference type="NCBIfam" id="NF000586">
    <property type="entry name" value="PRK00011.1"/>
    <property type="match status" value="1"/>
</dbReference>
<comment type="pathway">
    <text evidence="10">One-carbon metabolism; tetrahydrofolate interconversion.</text>
</comment>
<comment type="subunit">
    <text evidence="4 10">Homodimer.</text>
</comment>
<dbReference type="InterPro" id="IPR039429">
    <property type="entry name" value="SHMT-like_dom"/>
</dbReference>
<evidence type="ECO:0000256" key="2">
    <source>
        <dbReference type="ARBA" id="ARBA00004496"/>
    </source>
</evidence>
<name>A0A0R2PGH8_9ACTN</name>
<dbReference type="InterPro" id="IPR049943">
    <property type="entry name" value="Ser_HO-MeTrfase-like"/>
</dbReference>
<comment type="cofactor">
    <cofactor evidence="1 10 11">
        <name>pyridoxal 5'-phosphate</name>
        <dbReference type="ChEBI" id="CHEBI:597326"/>
    </cofactor>
</comment>
<keyword evidence="8 10" id="KW-0663">Pyridoxal phosphate</keyword>
<dbReference type="InterPro" id="IPR015421">
    <property type="entry name" value="PyrdxlP-dep_Trfase_major"/>
</dbReference>
<evidence type="ECO:0000259" key="12">
    <source>
        <dbReference type="Pfam" id="PF00464"/>
    </source>
</evidence>
<dbReference type="GO" id="GO:0032259">
    <property type="term" value="P:methylation"/>
    <property type="evidence" value="ECO:0007669"/>
    <property type="project" value="UniProtKB-KW"/>
</dbReference>
<comment type="catalytic activity">
    <reaction evidence="10">
        <text>(6R)-5,10-methylene-5,6,7,8-tetrahydrofolate + glycine + H2O = (6S)-5,6,7,8-tetrahydrofolate + L-serine</text>
        <dbReference type="Rhea" id="RHEA:15481"/>
        <dbReference type="ChEBI" id="CHEBI:15377"/>
        <dbReference type="ChEBI" id="CHEBI:15636"/>
        <dbReference type="ChEBI" id="CHEBI:33384"/>
        <dbReference type="ChEBI" id="CHEBI:57305"/>
        <dbReference type="ChEBI" id="CHEBI:57453"/>
        <dbReference type="EC" id="2.1.2.1"/>
    </reaction>
</comment>
<organism evidence="13 14">
    <name type="scientific">Actinobacteria bacterium BACL15 MAG-120823-bin78</name>
    <dbReference type="NCBI Taxonomy" id="1655563"/>
    <lineage>
        <taxon>Bacteria</taxon>
        <taxon>Bacillati</taxon>
        <taxon>Actinomycetota</taxon>
        <taxon>Actinomycetes</taxon>
        <taxon>Actinomycetes incertae sedis</taxon>
        <taxon>ac1 cluster</taxon>
    </lineage>
</organism>
<dbReference type="Gene3D" id="3.90.1150.10">
    <property type="entry name" value="Aspartate Aminotransferase, domain 1"/>
    <property type="match status" value="1"/>
</dbReference>
<protein>
    <recommendedName>
        <fullName evidence="10">Serine hydroxymethyltransferase</fullName>
        <shortName evidence="10">SHMT</shortName>
        <shortName evidence="10">Serine methylase</shortName>
        <ecNumber evidence="10">2.1.2.1</ecNumber>
    </recommendedName>
</protein>
<dbReference type="FunFam" id="3.40.640.10:FF:000001">
    <property type="entry name" value="Serine hydroxymethyltransferase"/>
    <property type="match status" value="1"/>
</dbReference>
<keyword evidence="10" id="KW-0028">Amino-acid biosynthesis</keyword>
<dbReference type="GO" id="GO:0004372">
    <property type="term" value="F:glycine hydroxymethyltransferase activity"/>
    <property type="evidence" value="ECO:0007669"/>
    <property type="project" value="UniProtKB-UniRule"/>
</dbReference>
<comment type="caution">
    <text evidence="10">Lacks conserved residue(s) required for the propagation of feature annotation.</text>
</comment>
<keyword evidence="6 10" id="KW-0554">One-carbon metabolism</keyword>
<comment type="pathway">
    <text evidence="10">Amino-acid biosynthesis; glycine biosynthesis; glycine from L-serine: step 1/1.</text>
</comment>
<dbReference type="Gene3D" id="3.40.640.10">
    <property type="entry name" value="Type I PLP-dependent aspartate aminotransferase-like (Major domain)"/>
    <property type="match status" value="1"/>
</dbReference>
<evidence type="ECO:0000256" key="9">
    <source>
        <dbReference type="ARBA" id="ARBA00054606"/>
    </source>
</evidence>
<dbReference type="EMBL" id="LIAN01000135">
    <property type="protein sequence ID" value="KRO37145.1"/>
    <property type="molecule type" value="Genomic_DNA"/>
</dbReference>
<dbReference type="UniPathway" id="UPA00288">
    <property type="reaction ID" value="UER01023"/>
</dbReference>
<dbReference type="GO" id="GO:0019264">
    <property type="term" value="P:glycine biosynthetic process from serine"/>
    <property type="evidence" value="ECO:0007669"/>
    <property type="project" value="UniProtKB-UniRule"/>
</dbReference>